<reference evidence="2 3" key="1">
    <citation type="submission" date="2023-06" db="EMBL/GenBank/DDBJ databases">
        <title>Roseiconus lacunae JC819 isolated from Gulf of Mannar region, Tamil Nadu.</title>
        <authorList>
            <person name="Pk S."/>
            <person name="Ch S."/>
            <person name="Ch V.R."/>
        </authorList>
    </citation>
    <scope>NUCLEOTIDE SEQUENCE [LARGE SCALE GENOMIC DNA]</scope>
    <source>
        <strain evidence="2 3">JC819</strain>
    </source>
</reference>
<proteinExistence type="predicted"/>
<accession>A0ABT7PFH3</accession>
<gene>
    <name evidence="2" type="ORF">QTN89_05915</name>
</gene>
<name>A0ABT7PFH3_9BACT</name>
<organism evidence="2 3">
    <name type="scientific">Roseiconus lacunae</name>
    <dbReference type="NCBI Taxonomy" id="2605694"/>
    <lineage>
        <taxon>Bacteria</taxon>
        <taxon>Pseudomonadati</taxon>
        <taxon>Planctomycetota</taxon>
        <taxon>Planctomycetia</taxon>
        <taxon>Pirellulales</taxon>
        <taxon>Pirellulaceae</taxon>
        <taxon>Roseiconus</taxon>
    </lineage>
</organism>
<evidence type="ECO:0000313" key="2">
    <source>
        <dbReference type="EMBL" id="MDM4014956.1"/>
    </source>
</evidence>
<evidence type="ECO:0000313" key="3">
    <source>
        <dbReference type="Proteomes" id="UP001239462"/>
    </source>
</evidence>
<feature type="region of interest" description="Disordered" evidence="1">
    <location>
        <begin position="83"/>
        <end position="107"/>
    </location>
</feature>
<dbReference type="Proteomes" id="UP001239462">
    <property type="component" value="Unassembled WGS sequence"/>
</dbReference>
<dbReference type="RefSeq" id="WP_289162539.1">
    <property type="nucleotide sequence ID" value="NZ_JASZZN010000003.1"/>
</dbReference>
<sequence>MTHIAANGYGVHVKHILVPVSEVRFYAPGASYENRDPYEVSLNWLWKSSTAIEVSSLDKLPTKEHSSIHAEITKLFGITESQRERNGRKVSKRYQSSRVIYQPHPHL</sequence>
<protein>
    <submittedName>
        <fullName evidence="2">Uncharacterized protein</fullName>
    </submittedName>
</protein>
<comment type="caution">
    <text evidence="2">The sequence shown here is derived from an EMBL/GenBank/DDBJ whole genome shotgun (WGS) entry which is preliminary data.</text>
</comment>
<evidence type="ECO:0000256" key="1">
    <source>
        <dbReference type="SAM" id="MobiDB-lite"/>
    </source>
</evidence>
<dbReference type="EMBL" id="JASZZN010000003">
    <property type="protein sequence ID" value="MDM4014956.1"/>
    <property type="molecule type" value="Genomic_DNA"/>
</dbReference>
<keyword evidence="3" id="KW-1185">Reference proteome</keyword>